<accession>A0AA36C0Z6</accession>
<dbReference type="EMBL" id="OX597842">
    <property type="protein sequence ID" value="CAI9743579.1"/>
    <property type="molecule type" value="Genomic_DNA"/>
</dbReference>
<keyword evidence="1" id="KW-0472">Membrane</keyword>
<name>A0AA36C0Z6_OCTVU</name>
<dbReference type="Proteomes" id="UP001162480">
    <property type="component" value="Chromosome 29"/>
</dbReference>
<protein>
    <submittedName>
        <fullName evidence="2">Uncharacterized protein</fullName>
    </submittedName>
</protein>
<organism evidence="2 3">
    <name type="scientific">Octopus vulgaris</name>
    <name type="common">Common octopus</name>
    <dbReference type="NCBI Taxonomy" id="6645"/>
    <lineage>
        <taxon>Eukaryota</taxon>
        <taxon>Metazoa</taxon>
        <taxon>Spiralia</taxon>
        <taxon>Lophotrochozoa</taxon>
        <taxon>Mollusca</taxon>
        <taxon>Cephalopoda</taxon>
        <taxon>Coleoidea</taxon>
        <taxon>Octopodiformes</taxon>
        <taxon>Octopoda</taxon>
        <taxon>Incirrata</taxon>
        <taxon>Octopodidae</taxon>
        <taxon>Octopus</taxon>
    </lineage>
</organism>
<gene>
    <name evidence="2" type="ORF">OCTVUL_1B011629</name>
</gene>
<evidence type="ECO:0000313" key="3">
    <source>
        <dbReference type="Proteomes" id="UP001162480"/>
    </source>
</evidence>
<keyword evidence="3" id="KW-1185">Reference proteome</keyword>
<evidence type="ECO:0000256" key="1">
    <source>
        <dbReference type="SAM" id="Phobius"/>
    </source>
</evidence>
<dbReference type="AlphaFoldDB" id="A0AA36C0Z6"/>
<feature type="transmembrane region" description="Helical" evidence="1">
    <location>
        <begin position="379"/>
        <end position="401"/>
    </location>
</feature>
<keyword evidence="1" id="KW-0812">Transmembrane</keyword>
<evidence type="ECO:0000313" key="2">
    <source>
        <dbReference type="EMBL" id="CAI9743579.1"/>
    </source>
</evidence>
<reference evidence="2" key="1">
    <citation type="submission" date="2023-08" db="EMBL/GenBank/DDBJ databases">
        <authorList>
            <person name="Alioto T."/>
            <person name="Alioto T."/>
            <person name="Gomez Garrido J."/>
        </authorList>
    </citation>
    <scope>NUCLEOTIDE SEQUENCE</scope>
</reference>
<keyword evidence="1" id="KW-1133">Transmembrane helix</keyword>
<proteinExistence type="predicted"/>
<sequence>MDILKFYSYLFALCFCLTRPETLTRAQSSKIFKTEKVQLQKSATLYINFPNIERPVEWICKNYRYECDDKTCDNTIDFQVTQSGDNSTLWIQNVTNECLTWTFHDNNNNFGKFDLKTNGFRKAETYEITQNNNGTLNVSVTLLIEIPNIKRPTVWKFNNYKYECDTTCANSPEYKVTQDGDISTFWIRNVIKERLTWKFEDDNLESSQFDLKIHSLARRESYNITQSEPVALGHNVILHIEVAEMTGIVFWKNDNGRYECNPTCYNYGNYEVTQVGSISTLLIRNVTKQDLTWRFCDLYLCSGNYTLVKKGEKTETTTTKDAETTTTKDAETTTTKDAETIYYSSFAGDKTETTTTKDAETTTTKDAETNGSENSLPTYAIVIICILGFVAIVIIAFVVIFKCKAFIKVKTSITQCVSVQPVLFSPIMSESNNTLFGSSKKQR</sequence>